<reference evidence="1 2" key="1">
    <citation type="submission" date="2014-01" db="EMBL/GenBank/DDBJ databases">
        <title>Full genme sequencing of cellulolytic bacterium Gynuella sunshinyii YC6258T gen. nov., sp. nov.</title>
        <authorList>
            <person name="Khan H."/>
            <person name="Chung E.J."/>
            <person name="Chung Y.R."/>
        </authorList>
    </citation>
    <scope>NUCLEOTIDE SEQUENCE [LARGE SCALE GENOMIC DNA]</scope>
    <source>
        <strain evidence="1 2">YC6258</strain>
    </source>
</reference>
<dbReference type="STRING" id="1445510.YC6258_05325"/>
<keyword evidence="2" id="KW-1185">Reference proteome</keyword>
<name>A0A0C5VDE7_9GAMM</name>
<protein>
    <submittedName>
        <fullName evidence="1">Uncharacterized protein</fullName>
    </submittedName>
</protein>
<dbReference type="AlphaFoldDB" id="A0A0C5VDE7"/>
<dbReference type="KEGG" id="gsn:YC6258_05325"/>
<accession>A0A0C5VDE7</accession>
<evidence type="ECO:0000313" key="1">
    <source>
        <dbReference type="EMBL" id="AJQ97355.1"/>
    </source>
</evidence>
<dbReference type="Proteomes" id="UP000032266">
    <property type="component" value="Chromosome"/>
</dbReference>
<organism evidence="1 2">
    <name type="scientific">Gynuella sunshinyii YC6258</name>
    <dbReference type="NCBI Taxonomy" id="1445510"/>
    <lineage>
        <taxon>Bacteria</taxon>
        <taxon>Pseudomonadati</taxon>
        <taxon>Pseudomonadota</taxon>
        <taxon>Gammaproteobacteria</taxon>
        <taxon>Oceanospirillales</taxon>
        <taxon>Saccharospirillaceae</taxon>
        <taxon>Gynuella</taxon>
    </lineage>
</organism>
<proteinExistence type="predicted"/>
<dbReference type="EMBL" id="CP007142">
    <property type="protein sequence ID" value="AJQ97355.1"/>
    <property type="molecule type" value="Genomic_DNA"/>
</dbReference>
<evidence type="ECO:0000313" key="2">
    <source>
        <dbReference type="Proteomes" id="UP000032266"/>
    </source>
</evidence>
<dbReference type="HOGENOM" id="CLU_3252296_0_0_6"/>
<sequence length="42" mass="4998">MCQDMVRTLYCICPDFVIAIVTLNEFSEYDVFISLIFKIKKF</sequence>
<gene>
    <name evidence="1" type="ORF">YC6258_05325</name>
</gene>